<dbReference type="PROSITE" id="PS00018">
    <property type="entry name" value="EF_HAND_1"/>
    <property type="match status" value="3"/>
</dbReference>
<dbReference type="RefSeq" id="XP_005767954.1">
    <property type="nucleotide sequence ID" value="XM_005767897.1"/>
</dbReference>
<accession>A0A0D3IW90</accession>
<evidence type="ECO:0000256" key="1">
    <source>
        <dbReference type="ARBA" id="ARBA00022837"/>
    </source>
</evidence>
<dbReference type="Pfam" id="PF13499">
    <property type="entry name" value="EF-hand_7"/>
    <property type="match status" value="2"/>
</dbReference>
<feature type="domain" description="EF-hand" evidence="2">
    <location>
        <begin position="67"/>
        <end position="101"/>
    </location>
</feature>
<dbReference type="GO" id="GO:0005509">
    <property type="term" value="F:calcium ion binding"/>
    <property type="evidence" value="ECO:0007669"/>
    <property type="project" value="InterPro"/>
</dbReference>
<protein>
    <recommendedName>
        <fullName evidence="2">EF-hand domain-containing protein</fullName>
    </recommendedName>
</protein>
<dbReference type="AlphaFoldDB" id="A0A0D3IW90"/>
<dbReference type="PaxDb" id="2903-EOD15525"/>
<dbReference type="HOGENOM" id="CLU_1423916_0_0_1"/>
<dbReference type="CDD" id="cd00051">
    <property type="entry name" value="EFh"/>
    <property type="match status" value="2"/>
</dbReference>
<dbReference type="Gene3D" id="1.10.238.10">
    <property type="entry name" value="EF-hand"/>
    <property type="match status" value="2"/>
</dbReference>
<feature type="domain" description="EF-hand" evidence="2">
    <location>
        <begin position="38"/>
        <end position="66"/>
    </location>
</feature>
<dbReference type="EnsemblProtists" id="EOD15525">
    <property type="protein sequence ID" value="EOD15525"/>
    <property type="gene ID" value="EMIHUDRAFT_256405"/>
</dbReference>
<proteinExistence type="predicted"/>
<dbReference type="InterPro" id="IPR011992">
    <property type="entry name" value="EF-hand-dom_pair"/>
</dbReference>
<dbReference type="eggNOG" id="KOG0027">
    <property type="taxonomic scope" value="Eukaryota"/>
</dbReference>
<dbReference type="PANTHER" id="PTHR10827:SF85">
    <property type="entry name" value="CALCIUM-BINDING PROTEIN"/>
    <property type="match status" value="1"/>
</dbReference>
<dbReference type="SMART" id="SM00054">
    <property type="entry name" value="EFh"/>
    <property type="match status" value="4"/>
</dbReference>
<keyword evidence="1" id="KW-0106">Calcium</keyword>
<dbReference type="PANTHER" id="PTHR10827">
    <property type="entry name" value="RETICULOCALBIN"/>
    <property type="match status" value="1"/>
</dbReference>
<keyword evidence="4" id="KW-1185">Reference proteome</keyword>
<name>A0A0D3IW90_EMIH1</name>
<evidence type="ECO:0000313" key="3">
    <source>
        <dbReference type="EnsemblProtists" id="EOD15525"/>
    </source>
</evidence>
<sequence length="191" mass="20031">MLYSGPNFARGVSYDSNQRSQADAWCVAAVSAALTPINAFSEIDTDDDGFVTPDELKAVLVGKCGLSESQVDDIYASADKNEDGTLSMLEFAKGVRQSAYAAPALEEGKPALRLTAIDAFAAADADGSGTLTKEELTNAMKAKTDMSEAEIEAFFAECDVNEDGMLTMIEAAKGFKKVMKAGKLGSLASSG</sequence>
<evidence type="ECO:0000313" key="4">
    <source>
        <dbReference type="Proteomes" id="UP000013827"/>
    </source>
</evidence>
<reference evidence="3" key="2">
    <citation type="submission" date="2024-10" db="UniProtKB">
        <authorList>
            <consortium name="EnsemblProtists"/>
        </authorList>
    </citation>
    <scope>IDENTIFICATION</scope>
</reference>
<dbReference type="InterPro" id="IPR002048">
    <property type="entry name" value="EF_hand_dom"/>
</dbReference>
<dbReference type="SUPFAM" id="SSF47473">
    <property type="entry name" value="EF-hand"/>
    <property type="match status" value="1"/>
</dbReference>
<dbReference type="KEGG" id="ehx:EMIHUDRAFT_256405"/>
<dbReference type="Proteomes" id="UP000013827">
    <property type="component" value="Unassembled WGS sequence"/>
</dbReference>
<dbReference type="PROSITE" id="PS50222">
    <property type="entry name" value="EF_HAND_2"/>
    <property type="match status" value="3"/>
</dbReference>
<organism evidence="3 4">
    <name type="scientific">Emiliania huxleyi (strain CCMP1516)</name>
    <dbReference type="NCBI Taxonomy" id="280463"/>
    <lineage>
        <taxon>Eukaryota</taxon>
        <taxon>Haptista</taxon>
        <taxon>Haptophyta</taxon>
        <taxon>Prymnesiophyceae</taxon>
        <taxon>Isochrysidales</taxon>
        <taxon>Noelaerhabdaceae</taxon>
        <taxon>Emiliania</taxon>
    </lineage>
</organism>
<dbReference type="GeneID" id="17261675"/>
<dbReference type="STRING" id="2903.R1DLX2"/>
<reference evidence="4" key="1">
    <citation type="journal article" date="2013" name="Nature">
        <title>Pan genome of the phytoplankton Emiliania underpins its global distribution.</title>
        <authorList>
            <person name="Read B.A."/>
            <person name="Kegel J."/>
            <person name="Klute M.J."/>
            <person name="Kuo A."/>
            <person name="Lefebvre S.C."/>
            <person name="Maumus F."/>
            <person name="Mayer C."/>
            <person name="Miller J."/>
            <person name="Monier A."/>
            <person name="Salamov A."/>
            <person name="Young J."/>
            <person name="Aguilar M."/>
            <person name="Claverie J.M."/>
            <person name="Frickenhaus S."/>
            <person name="Gonzalez K."/>
            <person name="Herman E.K."/>
            <person name="Lin Y.C."/>
            <person name="Napier J."/>
            <person name="Ogata H."/>
            <person name="Sarno A.F."/>
            <person name="Shmutz J."/>
            <person name="Schroeder D."/>
            <person name="de Vargas C."/>
            <person name="Verret F."/>
            <person name="von Dassow P."/>
            <person name="Valentin K."/>
            <person name="Van de Peer Y."/>
            <person name="Wheeler G."/>
            <person name="Dacks J.B."/>
            <person name="Delwiche C.F."/>
            <person name="Dyhrman S.T."/>
            <person name="Glockner G."/>
            <person name="John U."/>
            <person name="Richards T."/>
            <person name="Worden A.Z."/>
            <person name="Zhang X."/>
            <person name="Grigoriev I.V."/>
            <person name="Allen A.E."/>
            <person name="Bidle K."/>
            <person name="Borodovsky M."/>
            <person name="Bowler C."/>
            <person name="Brownlee C."/>
            <person name="Cock J.M."/>
            <person name="Elias M."/>
            <person name="Gladyshev V.N."/>
            <person name="Groth M."/>
            <person name="Guda C."/>
            <person name="Hadaegh A."/>
            <person name="Iglesias-Rodriguez M.D."/>
            <person name="Jenkins J."/>
            <person name="Jones B.M."/>
            <person name="Lawson T."/>
            <person name="Leese F."/>
            <person name="Lindquist E."/>
            <person name="Lobanov A."/>
            <person name="Lomsadze A."/>
            <person name="Malik S.B."/>
            <person name="Marsh M.E."/>
            <person name="Mackinder L."/>
            <person name="Mock T."/>
            <person name="Mueller-Roeber B."/>
            <person name="Pagarete A."/>
            <person name="Parker M."/>
            <person name="Probert I."/>
            <person name="Quesneville H."/>
            <person name="Raines C."/>
            <person name="Rensing S.A."/>
            <person name="Riano-Pachon D.M."/>
            <person name="Richier S."/>
            <person name="Rokitta S."/>
            <person name="Shiraiwa Y."/>
            <person name="Soanes D.M."/>
            <person name="van der Giezen M."/>
            <person name="Wahlund T.M."/>
            <person name="Williams B."/>
            <person name="Wilson W."/>
            <person name="Wolfe G."/>
            <person name="Wurch L.L."/>
        </authorList>
    </citation>
    <scope>NUCLEOTIDE SEQUENCE</scope>
</reference>
<feature type="domain" description="EF-hand" evidence="2">
    <location>
        <begin position="111"/>
        <end position="146"/>
    </location>
</feature>
<evidence type="ECO:0000259" key="2">
    <source>
        <dbReference type="PROSITE" id="PS50222"/>
    </source>
</evidence>
<dbReference type="InterPro" id="IPR018247">
    <property type="entry name" value="EF_Hand_1_Ca_BS"/>
</dbReference>